<dbReference type="PRINTS" id="PR00111">
    <property type="entry name" value="ABHYDROLASE"/>
</dbReference>
<evidence type="ECO:0000259" key="1">
    <source>
        <dbReference type="Pfam" id="PF00561"/>
    </source>
</evidence>
<reference evidence="2 3" key="1">
    <citation type="submission" date="2017-01" db="EMBL/GenBank/DDBJ databases">
        <title>Trade-off between light-utilization and light-protection in marine flavobacteria.</title>
        <authorList>
            <person name="Kumagai Y."/>
            <person name="Yoshizawa S."/>
            <person name="Kogure K."/>
            <person name="Iwasaki W."/>
        </authorList>
    </citation>
    <scope>NUCLEOTIDE SEQUENCE [LARGE SCALE GENOMIC DNA]</scope>
    <source>
        <strain evidence="2 3">KCTC 32109</strain>
    </source>
</reference>
<gene>
    <name evidence="2" type="ORF">BST92_06405</name>
</gene>
<accession>A0A2S7UAC4</accession>
<evidence type="ECO:0000313" key="2">
    <source>
        <dbReference type="EMBL" id="PQJ31580.1"/>
    </source>
</evidence>
<dbReference type="AlphaFoldDB" id="A0A2S7UAC4"/>
<feature type="domain" description="AB hydrolase-1" evidence="1">
    <location>
        <begin position="11"/>
        <end position="142"/>
    </location>
</feature>
<dbReference type="PANTHER" id="PTHR43798:SF33">
    <property type="entry name" value="HYDROLASE, PUTATIVE (AFU_ORTHOLOGUE AFUA_2G14860)-RELATED"/>
    <property type="match status" value="1"/>
</dbReference>
<sequence length="244" mass="27344">MSYSFSSSNKPVLLLLHGFLGSKNQWTAMSKLWVEQFDILYIELPGHGQSPSLSHYSISDLASEISEFLINNAIDKVHFIGHSMGGYVGAAFAKAYPQQLFSLTLLNSIMGPDSTARKVMRDRAIQLIDRFQNAYISMAINNLFTPLEHEVYKDIIENMRMVSSEMTLETVMAALRAMRDRPSQLGHVSVPVHYIYGNRDTVIDRSVIDAELNKLGFKGSSIDGGHMLLLTHPDEVISKIHLID</sequence>
<organism evidence="2 3">
    <name type="scientific">Nonlabens arenilitoris</name>
    <dbReference type="NCBI Taxonomy" id="1217969"/>
    <lineage>
        <taxon>Bacteria</taxon>
        <taxon>Pseudomonadati</taxon>
        <taxon>Bacteroidota</taxon>
        <taxon>Flavobacteriia</taxon>
        <taxon>Flavobacteriales</taxon>
        <taxon>Flavobacteriaceae</taxon>
        <taxon>Nonlabens</taxon>
    </lineage>
</organism>
<comment type="caution">
    <text evidence="2">The sequence shown here is derived from an EMBL/GenBank/DDBJ whole genome shotgun (WGS) entry which is preliminary data.</text>
</comment>
<dbReference type="SUPFAM" id="SSF53474">
    <property type="entry name" value="alpha/beta-Hydrolases"/>
    <property type="match status" value="1"/>
</dbReference>
<dbReference type="GO" id="GO:0016020">
    <property type="term" value="C:membrane"/>
    <property type="evidence" value="ECO:0007669"/>
    <property type="project" value="TreeGrafter"/>
</dbReference>
<name>A0A2S7UAC4_9FLAO</name>
<dbReference type="Gene3D" id="3.40.50.1820">
    <property type="entry name" value="alpha/beta hydrolase"/>
    <property type="match status" value="1"/>
</dbReference>
<dbReference type="Proteomes" id="UP000239747">
    <property type="component" value="Unassembled WGS sequence"/>
</dbReference>
<dbReference type="Pfam" id="PF00561">
    <property type="entry name" value="Abhydrolase_1"/>
    <property type="match status" value="1"/>
</dbReference>
<evidence type="ECO:0000313" key="3">
    <source>
        <dbReference type="Proteomes" id="UP000239747"/>
    </source>
</evidence>
<dbReference type="InterPro" id="IPR029058">
    <property type="entry name" value="AB_hydrolase_fold"/>
</dbReference>
<dbReference type="InterPro" id="IPR000073">
    <property type="entry name" value="AB_hydrolase_1"/>
</dbReference>
<dbReference type="PANTHER" id="PTHR43798">
    <property type="entry name" value="MONOACYLGLYCEROL LIPASE"/>
    <property type="match status" value="1"/>
</dbReference>
<proteinExistence type="predicted"/>
<keyword evidence="3" id="KW-1185">Reference proteome</keyword>
<dbReference type="EMBL" id="MTPW01000001">
    <property type="protein sequence ID" value="PQJ31580.1"/>
    <property type="molecule type" value="Genomic_DNA"/>
</dbReference>
<protein>
    <recommendedName>
        <fullName evidence="1">AB hydrolase-1 domain-containing protein</fullName>
    </recommendedName>
</protein>
<dbReference type="InterPro" id="IPR050266">
    <property type="entry name" value="AB_hydrolase_sf"/>
</dbReference>